<proteinExistence type="predicted"/>
<evidence type="ECO:0008006" key="4">
    <source>
        <dbReference type="Google" id="ProtNLM"/>
    </source>
</evidence>
<name>A0A095A213_SCHHA</name>
<organism evidence="3">
    <name type="scientific">Schistosoma haematobium</name>
    <name type="common">Blood fluke</name>
    <dbReference type="NCBI Taxonomy" id="6185"/>
    <lineage>
        <taxon>Eukaryota</taxon>
        <taxon>Metazoa</taxon>
        <taxon>Spiralia</taxon>
        <taxon>Lophotrochozoa</taxon>
        <taxon>Platyhelminthes</taxon>
        <taxon>Trematoda</taxon>
        <taxon>Digenea</taxon>
        <taxon>Strigeidida</taxon>
        <taxon>Schistosomatoidea</taxon>
        <taxon>Schistosomatidae</taxon>
        <taxon>Schistosoma</taxon>
    </lineage>
</organism>
<dbReference type="EMBL" id="KL251802">
    <property type="protein sequence ID" value="KGB41285.1"/>
    <property type="molecule type" value="Genomic_DNA"/>
</dbReference>
<feature type="non-terminal residue" evidence="3">
    <location>
        <position position="329"/>
    </location>
</feature>
<feature type="transmembrane region" description="Helical" evidence="1">
    <location>
        <begin position="298"/>
        <end position="323"/>
    </location>
</feature>
<evidence type="ECO:0000256" key="1">
    <source>
        <dbReference type="SAM" id="Phobius"/>
    </source>
</evidence>
<keyword evidence="1" id="KW-1133">Transmembrane helix</keyword>
<evidence type="ECO:0000313" key="3">
    <source>
        <dbReference type="EMBL" id="KGB41285.1"/>
    </source>
</evidence>
<reference evidence="3" key="1">
    <citation type="journal article" date="2012" name="Nat. Genet.">
        <title>Whole-genome sequence of Schistosoma haematobium.</title>
        <authorList>
            <person name="Young N.D."/>
            <person name="Jex A.R."/>
            <person name="Li B."/>
            <person name="Liu S."/>
            <person name="Yang L."/>
            <person name="Xiong Z."/>
            <person name="Li Y."/>
            <person name="Cantacessi C."/>
            <person name="Hall R.S."/>
            <person name="Xu X."/>
            <person name="Chen F."/>
            <person name="Wu X."/>
            <person name="Zerlotini A."/>
            <person name="Oliveira G."/>
            <person name="Hofmann A."/>
            <person name="Zhang G."/>
            <person name="Fang X."/>
            <person name="Kang Y."/>
            <person name="Campbell B.E."/>
            <person name="Loukas A."/>
            <person name="Ranganathan S."/>
            <person name="Rollinson D."/>
            <person name="Rinaldi G."/>
            <person name="Brindley P.J."/>
            <person name="Yang H."/>
            <person name="Wang J."/>
            <person name="Wang J."/>
            <person name="Gasser R.B."/>
        </authorList>
    </citation>
    <scope>NUCLEOTIDE SEQUENCE [LARGE SCALE GENOMIC DNA]</scope>
</reference>
<feature type="non-terminal residue" evidence="3">
    <location>
        <position position="1"/>
    </location>
</feature>
<keyword evidence="2" id="KW-0732">Signal</keyword>
<sequence length="329" mass="38069">FRYTSLSGLLIPVYLVVIVLSKFFDCQDICENPGLATYENMTSENGSYKYVSIQSDSNAHTQSHHYYYSRTIRHNQTYPVVSDSFKNFSTTQNVMPKFSFKYYGNNVTRFEISRDGYIEIFGQGNLGIIHNTIPGVFHPEYEILHNSEFFCCPVTFSFVILTIGLTAKVTNMIHRNGKISFYYENIPTDPEEDDMYSKIHGAIRCEKKVEALEIIVSKEWIKSGTLVEFEPIERNCSENNSINECLNVTTSNMKCFWSEKINMCINSNDKDSHKSNETNYRVQNVTSGMTEHNNTLHYLYIVIPIVVSFCVLCIGCIIWRWLYKRKKGN</sequence>
<protein>
    <recommendedName>
        <fullName evidence="4">Egg protein CP391S-like protein</fullName>
    </recommendedName>
</protein>
<keyword evidence="1" id="KW-0812">Transmembrane</keyword>
<dbReference type="AlphaFoldDB" id="A0A095A213"/>
<feature type="signal peptide" evidence="2">
    <location>
        <begin position="1"/>
        <end position="21"/>
    </location>
</feature>
<evidence type="ECO:0000256" key="2">
    <source>
        <dbReference type="SAM" id="SignalP"/>
    </source>
</evidence>
<feature type="chain" id="PRO_5001912429" description="Egg protein CP391S-like protein" evidence="2">
    <location>
        <begin position="22"/>
        <end position="329"/>
    </location>
</feature>
<accession>A0A095A213</accession>
<keyword evidence="1" id="KW-0472">Membrane</keyword>
<gene>
    <name evidence="3" type="ORF">MS3_09792</name>
</gene>